<evidence type="ECO:0000313" key="1">
    <source>
        <dbReference type="EMBL" id="MCD9561073.1"/>
    </source>
</evidence>
<comment type="caution">
    <text evidence="1">The sequence shown here is derived from an EMBL/GenBank/DDBJ whole genome shotgun (WGS) entry which is preliminary data.</text>
</comment>
<organism evidence="1 2">
    <name type="scientific">Datura stramonium</name>
    <name type="common">Jimsonweed</name>
    <name type="synonym">Common thornapple</name>
    <dbReference type="NCBI Taxonomy" id="4076"/>
    <lineage>
        <taxon>Eukaryota</taxon>
        <taxon>Viridiplantae</taxon>
        <taxon>Streptophyta</taxon>
        <taxon>Embryophyta</taxon>
        <taxon>Tracheophyta</taxon>
        <taxon>Spermatophyta</taxon>
        <taxon>Magnoliopsida</taxon>
        <taxon>eudicotyledons</taxon>
        <taxon>Gunneridae</taxon>
        <taxon>Pentapetalae</taxon>
        <taxon>asterids</taxon>
        <taxon>lamiids</taxon>
        <taxon>Solanales</taxon>
        <taxon>Solanaceae</taxon>
        <taxon>Solanoideae</taxon>
        <taxon>Datureae</taxon>
        <taxon>Datura</taxon>
    </lineage>
</organism>
<name>A0ABS8UQE7_DATST</name>
<gene>
    <name evidence="1" type="ORF">HAX54_020030</name>
</gene>
<feature type="non-terminal residue" evidence="1">
    <location>
        <position position="97"/>
    </location>
</feature>
<dbReference type="EMBL" id="JACEIK010002422">
    <property type="protein sequence ID" value="MCD9561073.1"/>
    <property type="molecule type" value="Genomic_DNA"/>
</dbReference>
<protein>
    <submittedName>
        <fullName evidence="1">Uncharacterized protein</fullName>
    </submittedName>
</protein>
<evidence type="ECO:0000313" key="2">
    <source>
        <dbReference type="Proteomes" id="UP000823775"/>
    </source>
</evidence>
<proteinExistence type="predicted"/>
<reference evidence="1 2" key="1">
    <citation type="journal article" date="2021" name="BMC Genomics">
        <title>Datura genome reveals duplications of psychoactive alkaloid biosynthetic genes and high mutation rate following tissue culture.</title>
        <authorList>
            <person name="Rajewski A."/>
            <person name="Carter-House D."/>
            <person name="Stajich J."/>
            <person name="Litt A."/>
        </authorList>
    </citation>
    <scope>NUCLEOTIDE SEQUENCE [LARGE SCALE GENOMIC DNA]</scope>
    <source>
        <strain evidence="1">AR-01</strain>
    </source>
</reference>
<dbReference type="Proteomes" id="UP000823775">
    <property type="component" value="Unassembled WGS sequence"/>
</dbReference>
<keyword evidence="2" id="KW-1185">Reference proteome</keyword>
<accession>A0ABS8UQE7</accession>
<sequence length="97" mass="10875">MAVPGVQVLVFRTQLNFRRPLIFCLHKVRKSSSVAAVAVEQRVEPIKALKNRSYNTSDGKGDENAPKWKKLSSEELGIRTSMIAKPTRLVLNGLKKK</sequence>